<dbReference type="Proteomes" id="UP000028875">
    <property type="component" value="Unassembled WGS sequence"/>
</dbReference>
<dbReference type="AlphaFoldDB" id="A0A024Q8S2"/>
<sequence>MRMWGREKKGDFILWSKFNSKEAVPFCFDDEFKKTDDAINSVSTQCSSLGAVQNRLEHTIKEHLLKTEQLLSHILELLIWPKK</sequence>
<evidence type="ECO:0000259" key="1">
    <source>
        <dbReference type="Pfam" id="PF00700"/>
    </source>
</evidence>
<dbReference type="Pfam" id="PF00700">
    <property type="entry name" value="Flagellin_C"/>
    <property type="match status" value="1"/>
</dbReference>
<protein>
    <submittedName>
        <fullName evidence="2">Flagellin</fullName>
    </submittedName>
</protein>
<gene>
    <name evidence="2" type="primary">hag_1</name>
    <name evidence="2" type="ORF">BN990_00876</name>
</gene>
<dbReference type="SUPFAM" id="SSF64518">
    <property type="entry name" value="Phase 1 flagellin"/>
    <property type="match status" value="1"/>
</dbReference>
<comment type="caution">
    <text evidence="2">The sequence shown here is derived from an EMBL/GenBank/DDBJ whole genome shotgun (WGS) entry which is preliminary data.</text>
</comment>
<keyword evidence="2" id="KW-0966">Cell projection</keyword>
<dbReference type="EMBL" id="CCDP010000001">
    <property type="protein sequence ID" value="CDQ38605.1"/>
    <property type="molecule type" value="Genomic_DNA"/>
</dbReference>
<dbReference type="STRING" id="1462526.BN990_00876"/>
<keyword evidence="2" id="KW-0282">Flagellum</keyword>
<evidence type="ECO:0000313" key="2">
    <source>
        <dbReference type="EMBL" id="CDQ38605.1"/>
    </source>
</evidence>
<name>A0A024Q8S2_9BACI</name>
<keyword evidence="3" id="KW-1185">Reference proteome</keyword>
<feature type="domain" description="Flagellin C-terminal" evidence="1">
    <location>
        <begin position="33"/>
        <end position="63"/>
    </location>
</feature>
<reference evidence="3" key="2">
    <citation type="submission" date="2014-05" db="EMBL/GenBank/DDBJ databases">
        <title>Draft genome sequence of Virgibacillus massiliensis Vm-5.</title>
        <authorList>
            <person name="Khelaifia S."/>
            <person name="Croce O."/>
            <person name="Lagier J.C."/>
            <person name="Raoult D."/>
        </authorList>
    </citation>
    <scope>NUCLEOTIDE SEQUENCE [LARGE SCALE GENOMIC DNA]</scope>
    <source>
        <strain evidence="3">Vm-5</strain>
    </source>
</reference>
<keyword evidence="2" id="KW-0969">Cilium</keyword>
<reference evidence="2 3" key="1">
    <citation type="submission" date="2014-03" db="EMBL/GenBank/DDBJ databases">
        <authorList>
            <person name="Urmite Genomes U."/>
        </authorList>
    </citation>
    <scope>NUCLEOTIDE SEQUENCE [LARGE SCALE GENOMIC DNA]</scope>
    <source>
        <strain evidence="2 3">Vm-5</strain>
    </source>
</reference>
<dbReference type="InterPro" id="IPR046358">
    <property type="entry name" value="Flagellin_C"/>
</dbReference>
<organism evidence="2 3">
    <name type="scientific">Virgibacillus massiliensis</name>
    <dbReference type="NCBI Taxonomy" id="1462526"/>
    <lineage>
        <taxon>Bacteria</taxon>
        <taxon>Bacillati</taxon>
        <taxon>Bacillota</taxon>
        <taxon>Bacilli</taxon>
        <taxon>Bacillales</taxon>
        <taxon>Bacillaceae</taxon>
        <taxon>Virgibacillus</taxon>
    </lineage>
</organism>
<dbReference type="Gene3D" id="1.20.1330.10">
    <property type="entry name" value="f41 fragment of flagellin, N-terminal domain"/>
    <property type="match status" value="1"/>
</dbReference>
<evidence type="ECO:0000313" key="3">
    <source>
        <dbReference type="Proteomes" id="UP000028875"/>
    </source>
</evidence>
<proteinExistence type="predicted"/>
<accession>A0A024Q8S2</accession>